<dbReference type="PANTHER" id="PTHR35807">
    <property type="entry name" value="TRANSCRIPTIONAL REGULATOR REDD-RELATED"/>
    <property type="match status" value="1"/>
</dbReference>
<dbReference type="PROSITE" id="PS50005">
    <property type="entry name" value="TPR"/>
    <property type="match status" value="1"/>
</dbReference>
<keyword evidence="4" id="KW-0804">Transcription</keyword>
<proteinExistence type="inferred from homology"/>
<evidence type="ECO:0000256" key="1">
    <source>
        <dbReference type="ARBA" id="ARBA00005820"/>
    </source>
</evidence>
<dbReference type="PRINTS" id="PR00364">
    <property type="entry name" value="DISEASERSIST"/>
</dbReference>
<dbReference type="Pfam" id="PF13424">
    <property type="entry name" value="TPR_12"/>
    <property type="match status" value="1"/>
</dbReference>
<dbReference type="AlphaFoldDB" id="A0A4R4V6X3"/>
<dbReference type="InterPro" id="IPR002182">
    <property type="entry name" value="NB-ARC"/>
</dbReference>
<dbReference type="InterPro" id="IPR011990">
    <property type="entry name" value="TPR-like_helical_dom_sf"/>
</dbReference>
<dbReference type="SUPFAM" id="SSF48452">
    <property type="entry name" value="TPR-like"/>
    <property type="match status" value="2"/>
</dbReference>
<gene>
    <name evidence="8" type="ORF">E1292_28220</name>
</gene>
<dbReference type="SUPFAM" id="SSF46894">
    <property type="entry name" value="C-terminal effector domain of the bipartite response regulators"/>
    <property type="match status" value="1"/>
</dbReference>
<dbReference type="EMBL" id="SMKO01000090">
    <property type="protein sequence ID" value="TDD00632.1"/>
    <property type="molecule type" value="Genomic_DNA"/>
</dbReference>
<dbReference type="RefSeq" id="WP_132598284.1">
    <property type="nucleotide sequence ID" value="NZ_SMKO01000090.1"/>
</dbReference>
<dbReference type="Gene3D" id="3.40.50.300">
    <property type="entry name" value="P-loop containing nucleotide triphosphate hydrolases"/>
    <property type="match status" value="1"/>
</dbReference>
<comment type="caution">
    <text evidence="8">The sequence shown here is derived from an EMBL/GenBank/DDBJ whole genome shotgun (WGS) entry which is preliminary data.</text>
</comment>
<evidence type="ECO:0000259" key="7">
    <source>
        <dbReference type="PROSITE" id="PS51755"/>
    </source>
</evidence>
<dbReference type="GO" id="GO:0006355">
    <property type="term" value="P:regulation of DNA-templated transcription"/>
    <property type="evidence" value="ECO:0007669"/>
    <property type="project" value="InterPro"/>
</dbReference>
<sequence length="962" mass="103451">MAELTFSVLGRLEVTAPAGAGSTGVGPVDIGPRKQRMLLGLLLCSANRPVSPSRLLDALWWDGAPPSSSKVSIRLYVHNLRQAFGPVRLTSTRHGYMLAVHPGELDSQRFEELLARGRRAMAEEDAAGAATLLREGLDLWRDPAYAGLTDCPPLGEESARLEELKLEALHDRLAAELSLGRHTDVIPELHALVGDHPMRERFTAQLMVALYRAGRQAEALRAYQRTRQALVDELGVEPGPELRDLHQAVLRGDSVPGRAEPGVRAGEAPVAAVKVRDAAVPAVKVGEAAVPAELPADMDAFTGRSAEAARLCAALTEPGRRSAAVCAVAGPGGIGKSALAVHVAHQVADRYGDGRLYVDLHGSTPGVKALEPIEALSRMLRSLGVGSSAIPADTDEAAARLRTVTERRRVLLVLDNAVDAAQVRPLLPASPTCGVLITSRKMLTTVDGAVHERLDVLREDDAHALLARLLGPARVAAEPDAAAEVVRLCGSLPLAIRIAAARLTGRPGWKVRTLADRLAAEENRLAELEIDDRAVRTSFMPSYRDLDYLAARMFRLASLLDTADVGVDAAAALAGVPVGRAGSLLDQLADAQLAETRSPGRYGMHDLLRLFARERVLEEETEEESRQAVERVLHWYLGTARTATKVVAAARRTRLLDLGPQADQPGLALDSADDVYAWIDTEARNLPAMVRQAAAPYLAVGLATALYAPLYLRGRWREQIVIGRLAVEAAGRTDDARCQAVAHSDLGAALTRFGNLEEGVTHLQAALAAYREIGDLREASSQLNLLGVAYSKLGRFDESIGSFHEALERDRKQGNRFIEGITLTNLGNAYQKAGRHGHAVEAHTESLAIAEEVGNATGVAVALGHLAEIDRMSGVPAAAVKRYLAALDADRTANMLETPLEAEHWWGLGQAHGDLGDRDQARRCRSRCAAILDRLDLISADERRIIDTSDDPDTPEVISRNM</sequence>
<evidence type="ECO:0000313" key="8">
    <source>
        <dbReference type="EMBL" id="TDD00632.1"/>
    </source>
</evidence>
<reference evidence="8 9" key="1">
    <citation type="submission" date="2019-03" db="EMBL/GenBank/DDBJ databases">
        <title>Draft genome sequences of novel Actinobacteria.</title>
        <authorList>
            <person name="Sahin N."/>
            <person name="Ay H."/>
            <person name="Saygin H."/>
        </authorList>
    </citation>
    <scope>NUCLEOTIDE SEQUENCE [LARGE SCALE GENOMIC DNA]</scope>
    <source>
        <strain evidence="8 9">KC310</strain>
    </source>
</reference>
<dbReference type="GO" id="GO:0000160">
    <property type="term" value="P:phosphorelay signal transduction system"/>
    <property type="evidence" value="ECO:0007669"/>
    <property type="project" value="InterPro"/>
</dbReference>
<dbReference type="SUPFAM" id="SSF52540">
    <property type="entry name" value="P-loop containing nucleoside triphosphate hydrolases"/>
    <property type="match status" value="1"/>
</dbReference>
<dbReference type="CDD" id="cd15831">
    <property type="entry name" value="BTAD"/>
    <property type="match status" value="1"/>
</dbReference>
<dbReference type="InterPro" id="IPR005158">
    <property type="entry name" value="BTAD"/>
</dbReference>
<dbReference type="InterPro" id="IPR051677">
    <property type="entry name" value="AfsR-DnrI-RedD_regulator"/>
</dbReference>
<organism evidence="8 9">
    <name type="scientific">Nonomuraea deserti</name>
    <dbReference type="NCBI Taxonomy" id="1848322"/>
    <lineage>
        <taxon>Bacteria</taxon>
        <taxon>Bacillati</taxon>
        <taxon>Actinomycetota</taxon>
        <taxon>Actinomycetes</taxon>
        <taxon>Streptosporangiales</taxon>
        <taxon>Streptosporangiaceae</taxon>
        <taxon>Nonomuraea</taxon>
    </lineage>
</organism>
<dbReference type="InterPro" id="IPR036388">
    <property type="entry name" value="WH-like_DNA-bd_sf"/>
</dbReference>
<evidence type="ECO:0000256" key="2">
    <source>
        <dbReference type="ARBA" id="ARBA00023015"/>
    </source>
</evidence>
<dbReference type="InterPro" id="IPR001867">
    <property type="entry name" value="OmpR/PhoB-type_DNA-bd"/>
</dbReference>
<keyword evidence="5" id="KW-0802">TPR repeat</keyword>
<evidence type="ECO:0000313" key="9">
    <source>
        <dbReference type="Proteomes" id="UP000295258"/>
    </source>
</evidence>
<name>A0A4R4V6X3_9ACTN</name>
<dbReference type="GO" id="GO:0003677">
    <property type="term" value="F:DNA binding"/>
    <property type="evidence" value="ECO:0007669"/>
    <property type="project" value="UniProtKB-UniRule"/>
</dbReference>
<feature type="DNA-binding region" description="OmpR/PhoB-type" evidence="6">
    <location>
        <begin position="1"/>
        <end position="100"/>
    </location>
</feature>
<dbReference type="PROSITE" id="PS51755">
    <property type="entry name" value="OMPR_PHOB"/>
    <property type="match status" value="1"/>
</dbReference>
<dbReference type="InterPro" id="IPR027417">
    <property type="entry name" value="P-loop_NTPase"/>
</dbReference>
<feature type="domain" description="OmpR/PhoB-type" evidence="7">
    <location>
        <begin position="1"/>
        <end position="100"/>
    </location>
</feature>
<dbReference type="FunFam" id="1.25.40.10:FF:000222">
    <property type="entry name" value="SARP family transcriptional regulator"/>
    <property type="match status" value="1"/>
</dbReference>
<dbReference type="Gene3D" id="1.25.40.10">
    <property type="entry name" value="Tetratricopeptide repeat domain"/>
    <property type="match status" value="2"/>
</dbReference>
<accession>A0A4R4V6X3</accession>
<comment type="similarity">
    <text evidence="1">Belongs to the AfsR/DnrI/RedD regulatory family.</text>
</comment>
<dbReference type="SMART" id="SM00862">
    <property type="entry name" value="Trans_reg_C"/>
    <property type="match status" value="1"/>
</dbReference>
<dbReference type="Pfam" id="PF03704">
    <property type="entry name" value="BTAD"/>
    <property type="match status" value="1"/>
</dbReference>
<dbReference type="GO" id="GO:0043531">
    <property type="term" value="F:ADP binding"/>
    <property type="evidence" value="ECO:0007669"/>
    <property type="project" value="InterPro"/>
</dbReference>
<dbReference type="Gene3D" id="1.10.10.10">
    <property type="entry name" value="Winged helix-like DNA-binding domain superfamily/Winged helix DNA-binding domain"/>
    <property type="match status" value="1"/>
</dbReference>
<evidence type="ECO:0000256" key="5">
    <source>
        <dbReference type="PROSITE-ProRule" id="PRU00339"/>
    </source>
</evidence>
<feature type="repeat" description="TPR" evidence="5">
    <location>
        <begin position="780"/>
        <end position="813"/>
    </location>
</feature>
<evidence type="ECO:0000256" key="3">
    <source>
        <dbReference type="ARBA" id="ARBA00023125"/>
    </source>
</evidence>
<keyword evidence="3 6" id="KW-0238">DNA-binding</keyword>
<dbReference type="SMART" id="SM00028">
    <property type="entry name" value="TPR"/>
    <property type="match status" value="5"/>
</dbReference>
<evidence type="ECO:0000256" key="6">
    <source>
        <dbReference type="PROSITE-ProRule" id="PRU01091"/>
    </source>
</evidence>
<dbReference type="InterPro" id="IPR019734">
    <property type="entry name" value="TPR_rpt"/>
</dbReference>
<keyword evidence="2" id="KW-0805">Transcription regulation</keyword>
<dbReference type="PANTHER" id="PTHR35807:SF1">
    <property type="entry name" value="TRANSCRIPTIONAL REGULATOR REDD"/>
    <property type="match status" value="1"/>
</dbReference>
<protein>
    <submittedName>
        <fullName evidence="8">AfsR/SARP family transcriptional regulator</fullName>
    </submittedName>
</protein>
<dbReference type="SMART" id="SM01043">
    <property type="entry name" value="BTAD"/>
    <property type="match status" value="1"/>
</dbReference>
<dbReference type="Proteomes" id="UP000295258">
    <property type="component" value="Unassembled WGS sequence"/>
</dbReference>
<evidence type="ECO:0000256" key="4">
    <source>
        <dbReference type="ARBA" id="ARBA00023163"/>
    </source>
</evidence>
<dbReference type="Pfam" id="PF00931">
    <property type="entry name" value="NB-ARC"/>
    <property type="match status" value="1"/>
</dbReference>
<keyword evidence="9" id="KW-1185">Reference proteome</keyword>
<dbReference type="InterPro" id="IPR016032">
    <property type="entry name" value="Sig_transdc_resp-reg_C-effctor"/>
</dbReference>